<dbReference type="PROSITE" id="PS00211">
    <property type="entry name" value="ABC_TRANSPORTER_1"/>
    <property type="match status" value="1"/>
</dbReference>
<reference evidence="10" key="1">
    <citation type="journal article" date="2019" name="Int. J. Syst. Evol. Microbiol.">
        <title>The Global Catalogue of Microorganisms (GCM) 10K type strain sequencing project: providing services to taxonomists for standard genome sequencing and annotation.</title>
        <authorList>
            <consortium name="The Broad Institute Genomics Platform"/>
            <consortium name="The Broad Institute Genome Sequencing Center for Infectious Disease"/>
            <person name="Wu L."/>
            <person name="Ma J."/>
        </authorList>
    </citation>
    <scope>NUCLEOTIDE SEQUENCE [LARGE SCALE GENOMIC DNA]</scope>
    <source>
        <strain evidence="10">JCM 15478</strain>
    </source>
</reference>
<dbReference type="PROSITE" id="PS50893">
    <property type="entry name" value="ABC_TRANSPORTER_2"/>
    <property type="match status" value="1"/>
</dbReference>
<comment type="similarity">
    <text evidence="2">Belongs to the ABC transporter superfamily.</text>
</comment>
<dbReference type="SMART" id="SM00382">
    <property type="entry name" value="AAA"/>
    <property type="match status" value="1"/>
</dbReference>
<keyword evidence="3" id="KW-0813">Transport</keyword>
<comment type="caution">
    <text evidence="9">The sequence shown here is derived from an EMBL/GenBank/DDBJ whole genome shotgun (WGS) entry which is preliminary data.</text>
</comment>
<name>A0ABP5HRY9_9ACTN</name>
<protein>
    <submittedName>
        <fullName evidence="9">ATP-binding cassette domain-containing protein</fullName>
    </submittedName>
</protein>
<dbReference type="RefSeq" id="WP_344530535.1">
    <property type="nucleotide sequence ID" value="NZ_BAAAPE010000011.1"/>
</dbReference>
<keyword evidence="10" id="KW-1185">Reference proteome</keyword>
<accession>A0ABP5HRY9</accession>
<dbReference type="SUPFAM" id="SSF52540">
    <property type="entry name" value="P-loop containing nucleoside triphosphate hydrolases"/>
    <property type="match status" value="1"/>
</dbReference>
<evidence type="ECO:0000256" key="5">
    <source>
        <dbReference type="ARBA" id="ARBA00022840"/>
    </source>
</evidence>
<dbReference type="InterPro" id="IPR017871">
    <property type="entry name" value="ABC_transporter-like_CS"/>
</dbReference>
<dbReference type="Pfam" id="PF00005">
    <property type="entry name" value="ABC_tran"/>
    <property type="match status" value="1"/>
</dbReference>
<dbReference type="GO" id="GO:0005524">
    <property type="term" value="F:ATP binding"/>
    <property type="evidence" value="ECO:0007669"/>
    <property type="project" value="UniProtKB-KW"/>
</dbReference>
<sequence length="334" mass="35872">MTSLTDRTSTTGERAGPAADPDTGADSARRDSDLRVIDVTKRFGERVALDRVSFTVPQGTITGFVGNNGSGKTTSIRIITGLLHPDEGQVHVGSEEVSDAFRAAIGYMPEERGLYPDMKVEQQLVYLARLYGMPKAEARDEVAAWIERLAIGQYRASKLNTLSLGNQQRVQLIASLLGGPRMVILDEPFSGLDRAAVTAMSEILHEAAGRGTGIFFSSHQLDLVDSICERAVILKDGRVVAEGPVDELRDRGGAVAMVTFGDGSAPGAEELAAAVPGARLLHGTTFAVPCDTDSSARVLRECLRFGDVTEFSRRRQTLSDVFAEVSSDDGDEEQ</sequence>
<evidence type="ECO:0000256" key="6">
    <source>
        <dbReference type="ARBA" id="ARBA00023251"/>
    </source>
</evidence>
<dbReference type="InterPro" id="IPR003439">
    <property type="entry name" value="ABC_transporter-like_ATP-bd"/>
</dbReference>
<dbReference type="Gene3D" id="3.40.50.300">
    <property type="entry name" value="P-loop containing nucleotide triphosphate hydrolases"/>
    <property type="match status" value="1"/>
</dbReference>
<feature type="compositionally biased region" description="Low complexity" evidence="7">
    <location>
        <begin position="15"/>
        <end position="26"/>
    </location>
</feature>
<keyword evidence="5 9" id="KW-0067">ATP-binding</keyword>
<dbReference type="InterPro" id="IPR003593">
    <property type="entry name" value="AAA+_ATPase"/>
</dbReference>
<evidence type="ECO:0000313" key="10">
    <source>
        <dbReference type="Proteomes" id="UP001500016"/>
    </source>
</evidence>
<dbReference type="PANTHER" id="PTHR42711:SF5">
    <property type="entry name" value="ABC TRANSPORTER ATP-BINDING PROTEIN NATA"/>
    <property type="match status" value="1"/>
</dbReference>
<evidence type="ECO:0000256" key="7">
    <source>
        <dbReference type="SAM" id="MobiDB-lite"/>
    </source>
</evidence>
<dbReference type="EMBL" id="BAAAPE010000011">
    <property type="protein sequence ID" value="GAA2082747.1"/>
    <property type="molecule type" value="Genomic_DNA"/>
</dbReference>
<evidence type="ECO:0000256" key="3">
    <source>
        <dbReference type="ARBA" id="ARBA00022448"/>
    </source>
</evidence>
<feature type="compositionally biased region" description="Polar residues" evidence="7">
    <location>
        <begin position="1"/>
        <end position="12"/>
    </location>
</feature>
<gene>
    <name evidence="9" type="ORF">GCM10009801_42720</name>
</gene>
<keyword evidence="6" id="KW-0046">Antibiotic resistance</keyword>
<dbReference type="InterPro" id="IPR050763">
    <property type="entry name" value="ABC_transporter_ATP-binding"/>
</dbReference>
<comment type="subcellular location">
    <subcellularLocation>
        <location evidence="1">Cell membrane</location>
        <topology evidence="1">Peripheral membrane protein</topology>
    </subcellularLocation>
</comment>
<evidence type="ECO:0000256" key="2">
    <source>
        <dbReference type="ARBA" id="ARBA00005417"/>
    </source>
</evidence>
<organism evidence="9 10">
    <name type="scientific">Streptomyces albiaxialis</name>
    <dbReference type="NCBI Taxonomy" id="329523"/>
    <lineage>
        <taxon>Bacteria</taxon>
        <taxon>Bacillati</taxon>
        <taxon>Actinomycetota</taxon>
        <taxon>Actinomycetes</taxon>
        <taxon>Kitasatosporales</taxon>
        <taxon>Streptomycetaceae</taxon>
        <taxon>Streptomyces</taxon>
    </lineage>
</organism>
<feature type="domain" description="ABC transporter" evidence="8">
    <location>
        <begin position="34"/>
        <end position="261"/>
    </location>
</feature>
<evidence type="ECO:0000313" key="9">
    <source>
        <dbReference type="EMBL" id="GAA2082747.1"/>
    </source>
</evidence>
<dbReference type="PANTHER" id="PTHR42711">
    <property type="entry name" value="ABC TRANSPORTER ATP-BINDING PROTEIN"/>
    <property type="match status" value="1"/>
</dbReference>
<evidence type="ECO:0000256" key="4">
    <source>
        <dbReference type="ARBA" id="ARBA00022741"/>
    </source>
</evidence>
<keyword evidence="4" id="KW-0547">Nucleotide-binding</keyword>
<feature type="region of interest" description="Disordered" evidence="7">
    <location>
        <begin position="1"/>
        <end position="29"/>
    </location>
</feature>
<dbReference type="Proteomes" id="UP001500016">
    <property type="component" value="Unassembled WGS sequence"/>
</dbReference>
<evidence type="ECO:0000256" key="1">
    <source>
        <dbReference type="ARBA" id="ARBA00004202"/>
    </source>
</evidence>
<dbReference type="InterPro" id="IPR027417">
    <property type="entry name" value="P-loop_NTPase"/>
</dbReference>
<proteinExistence type="inferred from homology"/>
<evidence type="ECO:0000259" key="8">
    <source>
        <dbReference type="PROSITE" id="PS50893"/>
    </source>
</evidence>